<dbReference type="Pfam" id="PF03103">
    <property type="entry name" value="DUF243"/>
    <property type="match status" value="1"/>
</dbReference>
<accession>A0A811U7U5</accession>
<evidence type="ECO:0000256" key="1">
    <source>
        <dbReference type="SAM" id="MobiDB-lite"/>
    </source>
</evidence>
<feature type="region of interest" description="Disordered" evidence="1">
    <location>
        <begin position="208"/>
        <end position="246"/>
    </location>
</feature>
<feature type="domain" description="DUF243" evidence="3">
    <location>
        <begin position="83"/>
        <end position="151"/>
    </location>
</feature>
<dbReference type="GO" id="GO:0062129">
    <property type="term" value="C:chitin-based extracellular matrix"/>
    <property type="evidence" value="ECO:0007669"/>
    <property type="project" value="TreeGrafter"/>
</dbReference>
<name>A0A811U7U5_CERCA</name>
<comment type="caution">
    <text evidence="4">The sequence shown here is derived from an EMBL/GenBank/DDBJ whole genome shotgun (WGS) entry which is preliminary data.</text>
</comment>
<feature type="compositionally biased region" description="Low complexity" evidence="1">
    <location>
        <begin position="208"/>
        <end position="220"/>
    </location>
</feature>
<dbReference type="EMBL" id="CAJHJT010000001">
    <property type="protein sequence ID" value="CAD6994901.1"/>
    <property type="molecule type" value="Genomic_DNA"/>
</dbReference>
<organism evidence="4 5">
    <name type="scientific">Ceratitis capitata</name>
    <name type="common">Mediterranean fruit fly</name>
    <name type="synonym">Tephritis capitata</name>
    <dbReference type="NCBI Taxonomy" id="7213"/>
    <lineage>
        <taxon>Eukaryota</taxon>
        <taxon>Metazoa</taxon>
        <taxon>Ecdysozoa</taxon>
        <taxon>Arthropoda</taxon>
        <taxon>Hexapoda</taxon>
        <taxon>Insecta</taxon>
        <taxon>Pterygota</taxon>
        <taxon>Neoptera</taxon>
        <taxon>Endopterygota</taxon>
        <taxon>Diptera</taxon>
        <taxon>Brachycera</taxon>
        <taxon>Muscomorpha</taxon>
        <taxon>Tephritoidea</taxon>
        <taxon>Tephritidae</taxon>
        <taxon>Ceratitis</taxon>
        <taxon>Ceratitis</taxon>
    </lineage>
</organism>
<evidence type="ECO:0000313" key="5">
    <source>
        <dbReference type="Proteomes" id="UP000606786"/>
    </source>
</evidence>
<proteinExistence type="predicted"/>
<dbReference type="OrthoDB" id="8055638at2759"/>
<keyword evidence="2" id="KW-0732">Signal</keyword>
<gene>
    <name evidence="4" type="ORF">CCAP1982_LOCUS3636</name>
</gene>
<dbReference type="InterPro" id="IPR004145">
    <property type="entry name" value="DUF243"/>
</dbReference>
<evidence type="ECO:0000259" key="3">
    <source>
        <dbReference type="SMART" id="SM00690"/>
    </source>
</evidence>
<dbReference type="SMART" id="SM00690">
    <property type="entry name" value="DM5"/>
    <property type="match status" value="1"/>
</dbReference>
<feature type="chain" id="PRO_5032332913" evidence="2">
    <location>
        <begin position="16"/>
        <end position="255"/>
    </location>
</feature>
<keyword evidence="5" id="KW-1185">Reference proteome</keyword>
<dbReference type="PANTHER" id="PTHR31927">
    <property type="entry name" value="FI07246P-RELATED-RELATED"/>
    <property type="match status" value="1"/>
</dbReference>
<feature type="signal peptide" evidence="2">
    <location>
        <begin position="1"/>
        <end position="15"/>
    </location>
</feature>
<sequence length="255" mass="25893">MRAFIVLALIAAARADVGGYNYGAAVGSFPLGGHGGSNGAAHLSAPIGGGNAGNLGGPASNGGVGDFGSPLSAPVAAAAPAGPEFQKEFFTYQAPDAEFDDDKPLGDLSSENRYLCLQKQSDVSDLAQKLQNLNVQNTNKPEVHFVKYRTPEDAAHAQHAIQQQYNDLGGDSVSHDGGLAPVLNFASQSPAAPAAPSNAYIPPAAPASLPAPAAPAAPVAQSNTYIPPAAPSNTYIPPASQPEAPSNAYLPILKF</sequence>
<dbReference type="GO" id="GO:0008010">
    <property type="term" value="F:structural constituent of chitin-based larval cuticle"/>
    <property type="evidence" value="ECO:0007669"/>
    <property type="project" value="TreeGrafter"/>
</dbReference>
<dbReference type="Proteomes" id="UP000606786">
    <property type="component" value="Unassembled WGS sequence"/>
</dbReference>
<dbReference type="PANTHER" id="PTHR31927:SF2">
    <property type="entry name" value="FI07246P-RELATED"/>
    <property type="match status" value="1"/>
</dbReference>
<dbReference type="GO" id="GO:0040003">
    <property type="term" value="P:chitin-based cuticle development"/>
    <property type="evidence" value="ECO:0007669"/>
    <property type="project" value="TreeGrafter"/>
</dbReference>
<feature type="compositionally biased region" description="Polar residues" evidence="1">
    <location>
        <begin position="221"/>
        <end position="235"/>
    </location>
</feature>
<evidence type="ECO:0000256" key="2">
    <source>
        <dbReference type="SAM" id="SignalP"/>
    </source>
</evidence>
<evidence type="ECO:0000313" key="4">
    <source>
        <dbReference type="EMBL" id="CAD6994901.1"/>
    </source>
</evidence>
<dbReference type="AlphaFoldDB" id="A0A811U7U5"/>
<protein>
    <submittedName>
        <fullName evidence="4">(Mediterranean fruit fly) hypothetical protein</fullName>
    </submittedName>
</protein>
<reference evidence="4" key="1">
    <citation type="submission" date="2020-11" db="EMBL/GenBank/DDBJ databases">
        <authorList>
            <person name="Whitehead M."/>
        </authorList>
    </citation>
    <scope>NUCLEOTIDE SEQUENCE</scope>
    <source>
        <strain evidence="4">EGII</strain>
    </source>
</reference>